<evidence type="ECO:0000313" key="1">
    <source>
        <dbReference type="EMBL" id="MFC3149506.1"/>
    </source>
</evidence>
<protein>
    <submittedName>
        <fullName evidence="1">Uncharacterized protein</fullName>
    </submittedName>
</protein>
<dbReference type="Proteomes" id="UP001595476">
    <property type="component" value="Unassembled WGS sequence"/>
</dbReference>
<accession>A0ABV7HA12</accession>
<comment type="caution">
    <text evidence="1">The sequence shown here is derived from an EMBL/GenBank/DDBJ whole genome shotgun (WGS) entry which is preliminary data.</text>
</comment>
<organism evidence="1 2">
    <name type="scientific">Litoribrevibacter euphylliae</name>
    <dbReference type="NCBI Taxonomy" id="1834034"/>
    <lineage>
        <taxon>Bacteria</taxon>
        <taxon>Pseudomonadati</taxon>
        <taxon>Pseudomonadota</taxon>
        <taxon>Gammaproteobacteria</taxon>
        <taxon>Oceanospirillales</taxon>
        <taxon>Oceanospirillaceae</taxon>
        <taxon>Litoribrevibacter</taxon>
    </lineage>
</organism>
<evidence type="ECO:0000313" key="2">
    <source>
        <dbReference type="Proteomes" id="UP001595476"/>
    </source>
</evidence>
<proteinExistence type="predicted"/>
<gene>
    <name evidence="1" type="ORF">ACFOEK_00540</name>
</gene>
<sequence length="188" mass="21908">MLYNDFRESVVLLHNSINTVLEYSAPNYGTVPPDNVLKTISKIKNLGFRLEKIIQNLPDEIEGFRTLGPILHPDDLKVVLSLMMDLVLSFDSDCPLRSIYPVVLYKTKKAILMEYIYLFSSWKYYFKAPREINRDYYSPFLGEHIKELDVVIGIDDNILDKLFENLKDCISLAKEGIENDFQLRYTEI</sequence>
<reference evidence="2" key="1">
    <citation type="journal article" date="2019" name="Int. J. Syst. Evol. Microbiol.">
        <title>The Global Catalogue of Microorganisms (GCM) 10K type strain sequencing project: providing services to taxonomists for standard genome sequencing and annotation.</title>
        <authorList>
            <consortium name="The Broad Institute Genomics Platform"/>
            <consortium name="The Broad Institute Genome Sequencing Center for Infectious Disease"/>
            <person name="Wu L."/>
            <person name="Ma J."/>
        </authorList>
    </citation>
    <scope>NUCLEOTIDE SEQUENCE [LARGE SCALE GENOMIC DNA]</scope>
    <source>
        <strain evidence="2">KCTC 52438</strain>
    </source>
</reference>
<dbReference type="EMBL" id="JBHRSZ010000001">
    <property type="protein sequence ID" value="MFC3149506.1"/>
    <property type="molecule type" value="Genomic_DNA"/>
</dbReference>
<dbReference type="RefSeq" id="WP_386714562.1">
    <property type="nucleotide sequence ID" value="NZ_JBHRSZ010000001.1"/>
</dbReference>
<keyword evidence="2" id="KW-1185">Reference proteome</keyword>
<name>A0ABV7HA12_9GAMM</name>